<dbReference type="Pfam" id="PF04773">
    <property type="entry name" value="FecR"/>
    <property type="match status" value="1"/>
</dbReference>
<dbReference type="PIRSF" id="PIRSF018266">
    <property type="entry name" value="FecR"/>
    <property type="match status" value="1"/>
</dbReference>
<dbReference type="Proteomes" id="UP000619457">
    <property type="component" value="Unassembled WGS sequence"/>
</dbReference>
<dbReference type="PANTHER" id="PTHR30273:SF2">
    <property type="entry name" value="PROTEIN FECR"/>
    <property type="match status" value="1"/>
</dbReference>
<reference evidence="3" key="2">
    <citation type="submission" date="2020-09" db="EMBL/GenBank/DDBJ databases">
        <authorList>
            <person name="Sun Q."/>
            <person name="Kim S."/>
        </authorList>
    </citation>
    <scope>NUCLEOTIDE SEQUENCE</scope>
    <source>
        <strain evidence="3">KCTC 12368</strain>
    </source>
</reference>
<dbReference type="Gene3D" id="3.55.50.30">
    <property type="match status" value="1"/>
</dbReference>
<proteinExistence type="predicted"/>
<dbReference type="PANTHER" id="PTHR30273">
    <property type="entry name" value="PERIPLASMIC SIGNAL SENSOR AND SIGMA FACTOR ACTIVATOR FECR-RELATED"/>
    <property type="match status" value="1"/>
</dbReference>
<dbReference type="GO" id="GO:0016989">
    <property type="term" value="F:sigma factor antagonist activity"/>
    <property type="evidence" value="ECO:0007669"/>
    <property type="project" value="TreeGrafter"/>
</dbReference>
<accession>A0A918UPP3</accession>
<keyword evidence="1" id="KW-1133">Transmembrane helix</keyword>
<reference evidence="3" key="1">
    <citation type="journal article" date="2014" name="Int. J. Syst. Evol. Microbiol.">
        <title>Complete genome sequence of Corynebacterium casei LMG S-19264T (=DSM 44701T), isolated from a smear-ripened cheese.</title>
        <authorList>
            <consortium name="US DOE Joint Genome Institute (JGI-PGF)"/>
            <person name="Walter F."/>
            <person name="Albersmeier A."/>
            <person name="Kalinowski J."/>
            <person name="Ruckert C."/>
        </authorList>
    </citation>
    <scope>NUCLEOTIDE SEQUENCE</scope>
    <source>
        <strain evidence="3">KCTC 12368</strain>
    </source>
</reference>
<organism evidence="3 4">
    <name type="scientific">Echinicola pacifica</name>
    <dbReference type="NCBI Taxonomy" id="346377"/>
    <lineage>
        <taxon>Bacteria</taxon>
        <taxon>Pseudomonadati</taxon>
        <taxon>Bacteroidota</taxon>
        <taxon>Cytophagia</taxon>
        <taxon>Cytophagales</taxon>
        <taxon>Cyclobacteriaceae</taxon>
        <taxon>Echinicola</taxon>
    </lineage>
</organism>
<dbReference type="RefSeq" id="WP_018473358.1">
    <property type="nucleotide sequence ID" value="NZ_BMWX01000003.1"/>
</dbReference>
<dbReference type="AlphaFoldDB" id="A0A918UPP3"/>
<keyword evidence="4" id="KW-1185">Reference proteome</keyword>
<dbReference type="InterPro" id="IPR006860">
    <property type="entry name" value="FecR"/>
</dbReference>
<evidence type="ECO:0000259" key="2">
    <source>
        <dbReference type="Pfam" id="PF04773"/>
    </source>
</evidence>
<dbReference type="InterPro" id="IPR012373">
    <property type="entry name" value="Ferrdict_sens_TM"/>
</dbReference>
<dbReference type="EMBL" id="BMWX01000003">
    <property type="protein sequence ID" value="GGZ25535.1"/>
    <property type="molecule type" value="Genomic_DNA"/>
</dbReference>
<feature type="domain" description="FecR protein" evidence="2">
    <location>
        <begin position="119"/>
        <end position="211"/>
    </location>
</feature>
<evidence type="ECO:0000313" key="3">
    <source>
        <dbReference type="EMBL" id="GGZ25535.1"/>
    </source>
</evidence>
<keyword evidence="1" id="KW-0472">Membrane</keyword>
<comment type="caution">
    <text evidence="3">The sequence shown here is derived from an EMBL/GenBank/DDBJ whole genome shotgun (WGS) entry which is preliminary data.</text>
</comment>
<evidence type="ECO:0000256" key="1">
    <source>
        <dbReference type="SAM" id="Phobius"/>
    </source>
</evidence>
<feature type="transmembrane region" description="Helical" evidence="1">
    <location>
        <begin position="85"/>
        <end position="105"/>
    </location>
</feature>
<evidence type="ECO:0000313" key="4">
    <source>
        <dbReference type="Proteomes" id="UP000619457"/>
    </source>
</evidence>
<name>A0A918UPP3_9BACT</name>
<sequence>MRNDIDVYAKLLAFIQKKTDEEENTLIQRWLEESEENVNLFLRLKKIYEEEDESAYIPESELQAEWQRVEAEIHPKGRKLNIKTYRGIAATALFLLGIWGIWGVFKHSTPTDSSLEKMYHTNAGERKSFTLPDGTLVWLNASSSLWISGNYNQADRKVRLAGEAWFDVAKNREKPFSVNAEEILITVLGTQFNLSAYEWDQGIVASLDEGVITYSDGQGADLILRPGDQVEYLKKDKSSTLQRFPDNRHNAWKHNKLILKDCPLSLSIKRIEDFYGIELSANKPIDGQDLISMTIDGDSPQEVIELLNTITDNHFTMKNNSP</sequence>
<protein>
    <submittedName>
        <fullName evidence="3">Anti-sigma factor</fullName>
    </submittedName>
</protein>
<dbReference type="Gene3D" id="2.60.120.1440">
    <property type="match status" value="1"/>
</dbReference>
<gene>
    <name evidence="3" type="ORF">GCM10007049_17570</name>
</gene>
<keyword evidence="1" id="KW-0812">Transmembrane</keyword>